<evidence type="ECO:0000313" key="2">
    <source>
        <dbReference type="Proteomes" id="UP000315017"/>
    </source>
</evidence>
<reference evidence="1 2" key="1">
    <citation type="submission" date="2019-02" db="EMBL/GenBank/DDBJ databases">
        <title>Deep-cultivation of Planctomycetes and their phenomic and genomic characterization uncovers novel biology.</title>
        <authorList>
            <person name="Wiegand S."/>
            <person name="Jogler M."/>
            <person name="Boedeker C."/>
            <person name="Pinto D."/>
            <person name="Vollmers J."/>
            <person name="Rivas-Marin E."/>
            <person name="Kohn T."/>
            <person name="Peeters S.H."/>
            <person name="Heuer A."/>
            <person name="Rast P."/>
            <person name="Oberbeckmann S."/>
            <person name="Bunk B."/>
            <person name="Jeske O."/>
            <person name="Meyerdierks A."/>
            <person name="Storesund J.E."/>
            <person name="Kallscheuer N."/>
            <person name="Luecker S."/>
            <person name="Lage O.M."/>
            <person name="Pohl T."/>
            <person name="Merkel B.J."/>
            <person name="Hornburger P."/>
            <person name="Mueller R.-W."/>
            <person name="Bruemmer F."/>
            <person name="Labrenz M."/>
            <person name="Spormann A.M."/>
            <person name="Op den Camp H."/>
            <person name="Overmann J."/>
            <person name="Amann R."/>
            <person name="Jetten M.S.M."/>
            <person name="Mascher T."/>
            <person name="Medema M.H."/>
            <person name="Devos D.P."/>
            <person name="Kaster A.-K."/>
            <person name="Ovreas L."/>
            <person name="Rohde M."/>
            <person name="Galperin M.Y."/>
            <person name="Jogler C."/>
        </authorList>
    </citation>
    <scope>NUCLEOTIDE SEQUENCE [LARGE SCALE GENOMIC DNA]</scope>
    <source>
        <strain evidence="1 2">ETA_A8</strain>
    </source>
</reference>
<keyword evidence="2" id="KW-1185">Reference proteome</keyword>
<organism evidence="1 2">
    <name type="scientific">Anatilimnocola aggregata</name>
    <dbReference type="NCBI Taxonomy" id="2528021"/>
    <lineage>
        <taxon>Bacteria</taxon>
        <taxon>Pseudomonadati</taxon>
        <taxon>Planctomycetota</taxon>
        <taxon>Planctomycetia</taxon>
        <taxon>Pirellulales</taxon>
        <taxon>Pirellulaceae</taxon>
        <taxon>Anatilimnocola</taxon>
    </lineage>
</organism>
<accession>A0A517YCU4</accession>
<dbReference type="InterPro" id="IPR010712">
    <property type="entry name" value="Arsenical-R_ArsD"/>
</dbReference>
<evidence type="ECO:0000313" key="1">
    <source>
        <dbReference type="EMBL" id="QDU28067.1"/>
    </source>
</evidence>
<dbReference type="RefSeq" id="WP_238397774.1">
    <property type="nucleotide sequence ID" value="NZ_CP036274.1"/>
</dbReference>
<name>A0A517YCU4_9BACT</name>
<sequence length="110" mass="12134">MTFQVFDKPMCCSTGVCGTQVDQTLVRFAADLDWLRRNGVQVERYSLSQQPSEFAQKADVRTALQTKGTNALPIIRVDGKIVCQGMYPSRNLLASWGHVALQDEAPASTV</sequence>
<dbReference type="EMBL" id="CP036274">
    <property type="protein sequence ID" value="QDU28067.1"/>
    <property type="molecule type" value="Genomic_DNA"/>
</dbReference>
<gene>
    <name evidence="1" type="primary">arsD</name>
    <name evidence="1" type="ORF">ETAA8_31590</name>
</gene>
<dbReference type="Pfam" id="PF06953">
    <property type="entry name" value="ArsD"/>
    <property type="match status" value="1"/>
</dbReference>
<dbReference type="GO" id="GO:0003677">
    <property type="term" value="F:DNA binding"/>
    <property type="evidence" value="ECO:0007669"/>
    <property type="project" value="InterPro"/>
</dbReference>
<dbReference type="KEGG" id="aagg:ETAA8_31590"/>
<dbReference type="Proteomes" id="UP000315017">
    <property type="component" value="Chromosome"/>
</dbReference>
<protein>
    <submittedName>
        <fullName evidence="1">Arsenical resistance operon trans-acting repressor ArsD</fullName>
    </submittedName>
</protein>
<dbReference type="GO" id="GO:0045892">
    <property type="term" value="P:negative regulation of DNA-templated transcription"/>
    <property type="evidence" value="ECO:0007669"/>
    <property type="project" value="InterPro"/>
</dbReference>
<dbReference type="Gene3D" id="3.40.30.10">
    <property type="entry name" value="Glutaredoxin"/>
    <property type="match status" value="1"/>
</dbReference>
<proteinExistence type="predicted"/>
<dbReference type="NCBIfam" id="NF033727">
    <property type="entry name" value="chaperon_ArsD"/>
    <property type="match status" value="1"/>
</dbReference>
<dbReference type="GO" id="GO:0046685">
    <property type="term" value="P:response to arsenic-containing substance"/>
    <property type="evidence" value="ECO:0007669"/>
    <property type="project" value="InterPro"/>
</dbReference>
<dbReference type="AlphaFoldDB" id="A0A517YCU4"/>